<proteinExistence type="predicted"/>
<gene>
    <name evidence="1" type="ORF">P43SY_011668</name>
</gene>
<comment type="caution">
    <text evidence="1">The sequence shown here is derived from an EMBL/GenBank/DDBJ whole genome shotgun (WGS) entry which is preliminary data.</text>
</comment>
<protein>
    <submittedName>
        <fullName evidence="1">Uncharacterized protein</fullName>
    </submittedName>
</protein>
<keyword evidence="2" id="KW-1185">Reference proteome</keyword>
<evidence type="ECO:0000313" key="2">
    <source>
        <dbReference type="Proteomes" id="UP001209570"/>
    </source>
</evidence>
<evidence type="ECO:0000313" key="1">
    <source>
        <dbReference type="EMBL" id="KAJ0389260.1"/>
    </source>
</evidence>
<dbReference type="EMBL" id="JAKCXM010004305">
    <property type="protein sequence ID" value="KAJ0389260.1"/>
    <property type="molecule type" value="Genomic_DNA"/>
</dbReference>
<organism evidence="1 2">
    <name type="scientific">Pythium insidiosum</name>
    <name type="common">Pythiosis disease agent</name>
    <dbReference type="NCBI Taxonomy" id="114742"/>
    <lineage>
        <taxon>Eukaryota</taxon>
        <taxon>Sar</taxon>
        <taxon>Stramenopiles</taxon>
        <taxon>Oomycota</taxon>
        <taxon>Peronosporomycetes</taxon>
        <taxon>Pythiales</taxon>
        <taxon>Pythiaceae</taxon>
        <taxon>Pythium</taxon>
    </lineage>
</organism>
<reference evidence="1" key="1">
    <citation type="submission" date="2021-12" db="EMBL/GenBank/DDBJ databases">
        <title>Prjna785345.</title>
        <authorList>
            <person name="Rujirawat T."/>
            <person name="Krajaejun T."/>
        </authorList>
    </citation>
    <scope>NUCLEOTIDE SEQUENCE</scope>
    <source>
        <strain evidence="1">Pi057C3</strain>
    </source>
</reference>
<dbReference type="Proteomes" id="UP001209570">
    <property type="component" value="Unassembled WGS sequence"/>
</dbReference>
<accession>A0AAD5Q4F8</accession>
<sequence length="131" mass="14247">MVETIARLNTTRSYRLNGSPSDRELAGAAERVVGNLVKVLIALVPDIAASLSERRHLRVLVDALRELPDGLARKNVAIILAKLCQCGGEPVKQRVRDMRGIEIMLSVSKSLQSEPSTGDKLDAQVTKAQAF</sequence>
<dbReference type="AlphaFoldDB" id="A0AAD5Q4F8"/>
<name>A0AAD5Q4F8_PYTIN</name>